<feature type="compositionally biased region" description="Low complexity" evidence="1">
    <location>
        <begin position="76"/>
        <end position="85"/>
    </location>
</feature>
<accession>A0A0L7QM15</accession>
<gene>
    <name evidence="2" type="ORF">WH47_11070</name>
</gene>
<name>A0A0L7QM15_9HYME</name>
<organism evidence="2 3">
    <name type="scientific">Habropoda laboriosa</name>
    <dbReference type="NCBI Taxonomy" id="597456"/>
    <lineage>
        <taxon>Eukaryota</taxon>
        <taxon>Metazoa</taxon>
        <taxon>Ecdysozoa</taxon>
        <taxon>Arthropoda</taxon>
        <taxon>Hexapoda</taxon>
        <taxon>Insecta</taxon>
        <taxon>Pterygota</taxon>
        <taxon>Neoptera</taxon>
        <taxon>Endopterygota</taxon>
        <taxon>Hymenoptera</taxon>
        <taxon>Apocrita</taxon>
        <taxon>Aculeata</taxon>
        <taxon>Apoidea</taxon>
        <taxon>Anthophila</taxon>
        <taxon>Apidae</taxon>
        <taxon>Habropoda</taxon>
    </lineage>
</organism>
<dbReference type="AlphaFoldDB" id="A0A0L7QM15"/>
<evidence type="ECO:0000313" key="2">
    <source>
        <dbReference type="EMBL" id="KOC59640.1"/>
    </source>
</evidence>
<dbReference type="PANTHER" id="PTHR33327:SF3">
    <property type="entry name" value="RNA-DIRECTED DNA POLYMERASE"/>
    <property type="match status" value="1"/>
</dbReference>
<reference evidence="2 3" key="1">
    <citation type="submission" date="2015-07" db="EMBL/GenBank/DDBJ databases">
        <title>The genome of Habropoda laboriosa.</title>
        <authorList>
            <person name="Pan H."/>
            <person name="Kapheim K."/>
        </authorList>
    </citation>
    <scope>NUCLEOTIDE SEQUENCE [LARGE SCALE GENOMIC DNA]</scope>
    <source>
        <strain evidence="2">0110345459</strain>
    </source>
</reference>
<proteinExistence type="predicted"/>
<protein>
    <submittedName>
        <fullName evidence="2">Uncharacterized protein</fullName>
    </submittedName>
</protein>
<sequence>MKVVTVIIEDPREEHKYSALKTLLISRFTDTEKRHTKKLLTGIELEDRKPTELLCEMQLFAGKDVALVDATPPTTRLGTPLGGTRRQVRKTYRAG</sequence>
<feature type="region of interest" description="Disordered" evidence="1">
    <location>
        <begin position="76"/>
        <end position="95"/>
    </location>
</feature>
<evidence type="ECO:0000256" key="1">
    <source>
        <dbReference type="SAM" id="MobiDB-lite"/>
    </source>
</evidence>
<dbReference type="PANTHER" id="PTHR33327">
    <property type="entry name" value="ENDONUCLEASE"/>
    <property type="match status" value="1"/>
</dbReference>
<dbReference type="Proteomes" id="UP000053825">
    <property type="component" value="Unassembled WGS sequence"/>
</dbReference>
<evidence type="ECO:0000313" key="3">
    <source>
        <dbReference type="Proteomes" id="UP000053825"/>
    </source>
</evidence>
<dbReference type="EMBL" id="KQ414902">
    <property type="protein sequence ID" value="KOC59640.1"/>
    <property type="molecule type" value="Genomic_DNA"/>
</dbReference>
<keyword evidence="3" id="KW-1185">Reference proteome</keyword>
<feature type="compositionally biased region" description="Basic residues" evidence="1">
    <location>
        <begin position="86"/>
        <end position="95"/>
    </location>
</feature>